<accession>A0ABW1ETI9</accession>
<evidence type="ECO:0000256" key="1">
    <source>
        <dbReference type="PIRNR" id="PIRNR006386"/>
    </source>
</evidence>
<gene>
    <name evidence="3" type="ORF">ACFP0N_08045</name>
</gene>
<keyword evidence="4" id="KW-1185">Reference proteome</keyword>
<dbReference type="Gene3D" id="3.40.30.10">
    <property type="entry name" value="Glutaredoxin"/>
    <property type="match status" value="1"/>
</dbReference>
<dbReference type="PANTHER" id="PTHR42943:SF2">
    <property type="entry name" value="GLUTATHIONE S-TRANSFERASE KAPPA 1"/>
    <property type="match status" value="1"/>
</dbReference>
<reference evidence="4" key="1">
    <citation type="journal article" date="2019" name="Int. J. Syst. Evol. Microbiol.">
        <title>The Global Catalogue of Microorganisms (GCM) 10K type strain sequencing project: providing services to taxonomists for standard genome sequencing and annotation.</title>
        <authorList>
            <consortium name="The Broad Institute Genomics Platform"/>
            <consortium name="The Broad Institute Genome Sequencing Center for Infectious Disease"/>
            <person name="Wu L."/>
            <person name="Ma J."/>
        </authorList>
    </citation>
    <scope>NUCLEOTIDE SEQUENCE [LARGE SCALE GENOMIC DNA]</scope>
    <source>
        <strain evidence="4">CGMCC 4.1469</strain>
    </source>
</reference>
<comment type="caution">
    <text evidence="3">The sequence shown here is derived from an EMBL/GenBank/DDBJ whole genome shotgun (WGS) entry which is preliminary data.</text>
</comment>
<dbReference type="EMBL" id="JBHSOD010000007">
    <property type="protein sequence ID" value="MFC5884923.1"/>
    <property type="molecule type" value="Genomic_DNA"/>
</dbReference>
<dbReference type="PIRSF" id="PIRSF006386">
    <property type="entry name" value="HCCAis_GSTk"/>
    <property type="match status" value="1"/>
</dbReference>
<dbReference type="InterPro" id="IPR001853">
    <property type="entry name" value="DSBA-like_thioredoxin_dom"/>
</dbReference>
<protein>
    <recommendedName>
        <fullName evidence="1">2-hydroxychromene-2-carboxylate isomerase</fullName>
        <ecNumber evidence="1">5.99.1.4</ecNumber>
    </recommendedName>
</protein>
<dbReference type="PANTHER" id="PTHR42943">
    <property type="entry name" value="GLUTATHIONE S-TRANSFERASE KAPPA"/>
    <property type="match status" value="1"/>
</dbReference>
<dbReference type="InterPro" id="IPR036249">
    <property type="entry name" value="Thioredoxin-like_sf"/>
</dbReference>
<dbReference type="SUPFAM" id="SSF52833">
    <property type="entry name" value="Thioredoxin-like"/>
    <property type="match status" value="1"/>
</dbReference>
<dbReference type="Proteomes" id="UP001596067">
    <property type="component" value="Unassembled WGS sequence"/>
</dbReference>
<keyword evidence="1" id="KW-0413">Isomerase</keyword>
<feature type="domain" description="DSBA-like thioredoxin" evidence="2">
    <location>
        <begin position="9"/>
        <end position="201"/>
    </location>
</feature>
<dbReference type="EC" id="5.99.1.4" evidence="1"/>
<dbReference type="InterPro" id="IPR014440">
    <property type="entry name" value="HCCAis_GSTk"/>
</dbReference>
<sequence>MARKPPRWYFSFGSAYSWMAYRDLVTRYPDVAEAIDWLPFWEPDDAHHDHLEATGVQLPYVAMSREKYLYVLQDVRRLARERELRMVWPVDREPRWEVSHLAYLVAEEHGHGRQFIDAAYRARWEEGMDISDPEVVGGLGAALGLDPGLLGGAWQDPEVRSRGLKALNAPYRDGVFGVPYFIDGFQRFWGVDRLPGFVSAVRHRMAAATAGAH</sequence>
<dbReference type="Pfam" id="PF01323">
    <property type="entry name" value="DSBA"/>
    <property type="match status" value="1"/>
</dbReference>
<evidence type="ECO:0000313" key="4">
    <source>
        <dbReference type="Proteomes" id="UP001596067"/>
    </source>
</evidence>
<proteinExistence type="inferred from homology"/>
<dbReference type="InterPro" id="IPR051924">
    <property type="entry name" value="GST_Kappa/NadH"/>
</dbReference>
<name>A0ABW1ETI9_9ACTN</name>
<dbReference type="RefSeq" id="WP_313762791.1">
    <property type="nucleotide sequence ID" value="NZ_BAAAVH010000039.1"/>
</dbReference>
<comment type="similarity">
    <text evidence="1">Belongs to the GST superfamily. NadH family.</text>
</comment>
<evidence type="ECO:0000313" key="3">
    <source>
        <dbReference type="EMBL" id="MFC5884923.1"/>
    </source>
</evidence>
<organism evidence="3 4">
    <name type="scientific">Kitasatospora aburaviensis</name>
    <dbReference type="NCBI Taxonomy" id="67265"/>
    <lineage>
        <taxon>Bacteria</taxon>
        <taxon>Bacillati</taxon>
        <taxon>Actinomycetota</taxon>
        <taxon>Actinomycetes</taxon>
        <taxon>Kitasatosporales</taxon>
        <taxon>Streptomycetaceae</taxon>
        <taxon>Kitasatospora</taxon>
    </lineage>
</organism>
<evidence type="ECO:0000259" key="2">
    <source>
        <dbReference type="Pfam" id="PF01323"/>
    </source>
</evidence>
<comment type="catalytic activity">
    <reaction evidence="1">
        <text>2-hydroxychromene-2-carboxylate = (3E)-4-(2-hydroxyphenyl)-2-oxobut-3-enoate</text>
        <dbReference type="Rhea" id="RHEA:27401"/>
        <dbReference type="ChEBI" id="CHEBI:59350"/>
        <dbReference type="ChEBI" id="CHEBI:59353"/>
        <dbReference type="EC" id="5.99.1.4"/>
    </reaction>
</comment>